<dbReference type="InterPro" id="IPR016181">
    <property type="entry name" value="Acyl_CoA_acyltransferase"/>
</dbReference>
<dbReference type="OrthoDB" id="9789603at2"/>
<evidence type="ECO:0000313" key="1">
    <source>
        <dbReference type="EMBL" id="EFF73992.1"/>
    </source>
</evidence>
<dbReference type="Gene3D" id="3.40.630.30">
    <property type="match status" value="1"/>
</dbReference>
<reference evidence="2" key="1">
    <citation type="submission" date="2010-03" db="EMBL/GenBank/DDBJ databases">
        <title>Complete sequence of Mobiluncus curtisii ATCC 43063.</title>
        <authorList>
            <person name="Muzny D."/>
            <person name="Qin X."/>
            <person name="Deng J."/>
            <person name="Jiang H."/>
            <person name="Liu Y."/>
            <person name="Qu J."/>
            <person name="Song X.-Z."/>
            <person name="Zhang L."/>
            <person name="Thornton R."/>
            <person name="Coyle M."/>
            <person name="Francisco L."/>
            <person name="Jackson L."/>
            <person name="Javaid M."/>
            <person name="Korchina V."/>
            <person name="Kovar C."/>
            <person name="Mata R."/>
            <person name="Mathew T."/>
            <person name="Ngo R."/>
            <person name="Nguyen L."/>
            <person name="Nguyen N."/>
            <person name="Okwuonu G."/>
            <person name="Ongeri F."/>
            <person name="Pham C."/>
            <person name="Simmons D."/>
            <person name="Wilczek-Boney K."/>
            <person name="Hale W."/>
            <person name="Jakkamsetti A."/>
            <person name="Pham P."/>
            <person name="Ruth R."/>
            <person name="San Lucas F."/>
            <person name="Warren J."/>
            <person name="Zhang J."/>
            <person name="Zhao Z."/>
            <person name="Zhou C."/>
            <person name="Zhu D."/>
            <person name="Lee S."/>
            <person name="Bess C."/>
            <person name="Blankenburg K."/>
            <person name="Forbes L."/>
            <person name="Fu Q."/>
            <person name="Gubbala S."/>
            <person name="Hirani K."/>
            <person name="Jayaseelan J.C."/>
            <person name="Lara F."/>
            <person name="Munidasa M."/>
            <person name="Palculict T."/>
            <person name="Patil S."/>
            <person name="Pu L.-L."/>
            <person name="Saada N."/>
            <person name="Tang L."/>
            <person name="Weissenberger G."/>
            <person name="Zhu Y."/>
            <person name="Hemphill L."/>
            <person name="Shang Y."/>
            <person name="Youmans B."/>
            <person name="Ayvaz T."/>
            <person name="Ross M."/>
            <person name="Santibanez J."/>
            <person name="Aqrawi P."/>
            <person name="Gross S."/>
            <person name="Joshi V."/>
            <person name="Fowler G."/>
            <person name="Nazareth L."/>
            <person name="Reid J."/>
            <person name="Worley K."/>
            <person name="Petrosino J."/>
            <person name="Highlander S."/>
            <person name="Gibbs R."/>
            <person name="Gibbs R."/>
        </authorList>
    </citation>
    <scope>NUCLEOTIDE SEQUENCE [LARGE SCALE GENOMIC DNA]</scope>
    <source>
        <strain evidence="2">ATCC 43553</strain>
    </source>
</reference>
<name>D4XGP6_9BURK</name>
<dbReference type="Proteomes" id="UP000004510">
    <property type="component" value="Unassembled WGS sequence"/>
</dbReference>
<accession>D4XGP6</accession>
<evidence type="ECO:0000313" key="2">
    <source>
        <dbReference type="Proteomes" id="UP000004510"/>
    </source>
</evidence>
<dbReference type="AlphaFoldDB" id="D4XGP6"/>
<comment type="caution">
    <text evidence="1">The sequence shown here is derived from an EMBL/GenBank/DDBJ whole genome shotgun (WGS) entry which is preliminary data.</text>
</comment>
<dbReference type="EMBL" id="ADMS01000106">
    <property type="protein sequence ID" value="EFF73992.1"/>
    <property type="molecule type" value="Genomic_DNA"/>
</dbReference>
<proteinExistence type="predicted"/>
<gene>
    <name evidence="1" type="ORF">HMPREF0004_4643</name>
</gene>
<dbReference type="SUPFAM" id="SSF55729">
    <property type="entry name" value="Acyl-CoA N-acyltransferases (Nat)"/>
    <property type="match status" value="1"/>
</dbReference>
<evidence type="ECO:0008006" key="3">
    <source>
        <dbReference type="Google" id="ProtNLM"/>
    </source>
</evidence>
<dbReference type="HOGENOM" id="CLU_2985951_0_0_4"/>
<organism evidence="1 2">
    <name type="scientific">Achromobacter piechaudii ATCC 43553</name>
    <dbReference type="NCBI Taxonomy" id="742159"/>
    <lineage>
        <taxon>Bacteria</taxon>
        <taxon>Pseudomonadati</taxon>
        <taxon>Pseudomonadota</taxon>
        <taxon>Betaproteobacteria</taxon>
        <taxon>Burkholderiales</taxon>
        <taxon>Alcaligenaceae</taxon>
        <taxon>Achromobacter</taxon>
    </lineage>
</organism>
<protein>
    <recommendedName>
        <fullName evidence="3">N-acetyltransferase domain-containing protein</fullName>
    </recommendedName>
</protein>
<sequence length="57" mass="6299">MLAQALEAAWAAGCYKVILMTGRKDDATLQFYESVGVDRQGKQAFIAKLLQHVDEAK</sequence>
<dbReference type="eggNOG" id="COG0456">
    <property type="taxonomic scope" value="Bacteria"/>
</dbReference>